<keyword evidence="5 6" id="KW-0472">Membrane</keyword>
<dbReference type="Pfam" id="PF01566">
    <property type="entry name" value="Nramp"/>
    <property type="match status" value="1"/>
</dbReference>
<organism evidence="7 8">
    <name type="scientific">Pedococcus bigeumensis</name>
    <dbReference type="NCBI Taxonomy" id="433644"/>
    <lineage>
        <taxon>Bacteria</taxon>
        <taxon>Bacillati</taxon>
        <taxon>Actinomycetota</taxon>
        <taxon>Actinomycetes</taxon>
        <taxon>Micrococcales</taxon>
        <taxon>Intrasporangiaceae</taxon>
        <taxon>Pedococcus</taxon>
    </lineage>
</organism>
<evidence type="ECO:0000256" key="1">
    <source>
        <dbReference type="ARBA" id="ARBA00004141"/>
    </source>
</evidence>
<proteinExistence type="predicted"/>
<evidence type="ECO:0000313" key="8">
    <source>
        <dbReference type="Proteomes" id="UP000317722"/>
    </source>
</evidence>
<comment type="caution">
    <text evidence="7">The sequence shown here is derived from an EMBL/GenBank/DDBJ whole genome shotgun (WGS) entry which is preliminary data.</text>
</comment>
<feature type="transmembrane region" description="Helical" evidence="6">
    <location>
        <begin position="136"/>
        <end position="156"/>
    </location>
</feature>
<evidence type="ECO:0000256" key="2">
    <source>
        <dbReference type="ARBA" id="ARBA00022448"/>
    </source>
</evidence>
<evidence type="ECO:0000256" key="6">
    <source>
        <dbReference type="SAM" id="Phobius"/>
    </source>
</evidence>
<feature type="transmembrane region" description="Helical" evidence="6">
    <location>
        <begin position="347"/>
        <end position="365"/>
    </location>
</feature>
<dbReference type="PANTHER" id="PTHR11706:SF33">
    <property type="entry name" value="NATURAL RESISTANCE-ASSOCIATED MACROPHAGE PROTEIN 2"/>
    <property type="match status" value="1"/>
</dbReference>
<feature type="transmembrane region" description="Helical" evidence="6">
    <location>
        <begin position="385"/>
        <end position="404"/>
    </location>
</feature>
<dbReference type="GO" id="GO:0034755">
    <property type="term" value="P:iron ion transmembrane transport"/>
    <property type="evidence" value="ECO:0007669"/>
    <property type="project" value="TreeGrafter"/>
</dbReference>
<feature type="transmembrane region" description="Helical" evidence="6">
    <location>
        <begin position="81"/>
        <end position="106"/>
    </location>
</feature>
<reference evidence="7 8" key="1">
    <citation type="journal article" date="2019" name="Environ. Microbiol.">
        <title>Species interactions and distinct microbial communities in high Arctic permafrost affected cryosols are associated with the CH4 and CO2 gas fluxes.</title>
        <authorList>
            <person name="Altshuler I."/>
            <person name="Hamel J."/>
            <person name="Turney S."/>
            <person name="Magnuson E."/>
            <person name="Levesque R."/>
            <person name="Greer C."/>
            <person name="Whyte L.G."/>
        </authorList>
    </citation>
    <scope>NUCLEOTIDE SEQUENCE [LARGE SCALE GENOMIC DNA]</scope>
    <source>
        <strain evidence="7 8">S9.3A</strain>
    </source>
</reference>
<evidence type="ECO:0000256" key="3">
    <source>
        <dbReference type="ARBA" id="ARBA00022692"/>
    </source>
</evidence>
<dbReference type="OrthoDB" id="9787548at2"/>
<evidence type="ECO:0000313" key="7">
    <source>
        <dbReference type="EMBL" id="TPG13426.1"/>
    </source>
</evidence>
<dbReference type="Proteomes" id="UP000317722">
    <property type="component" value="Unassembled WGS sequence"/>
</dbReference>
<feature type="transmembrane region" description="Helical" evidence="6">
    <location>
        <begin position="183"/>
        <end position="203"/>
    </location>
</feature>
<dbReference type="PANTHER" id="PTHR11706">
    <property type="entry name" value="SOLUTE CARRIER PROTEIN FAMILY 11 MEMBER"/>
    <property type="match status" value="1"/>
</dbReference>
<evidence type="ECO:0000256" key="5">
    <source>
        <dbReference type="ARBA" id="ARBA00023136"/>
    </source>
</evidence>
<dbReference type="InterPro" id="IPR001046">
    <property type="entry name" value="NRAMP_fam"/>
</dbReference>
<dbReference type="GO" id="GO:0005886">
    <property type="term" value="C:plasma membrane"/>
    <property type="evidence" value="ECO:0007669"/>
    <property type="project" value="TreeGrafter"/>
</dbReference>
<keyword evidence="2" id="KW-0813">Transport</keyword>
<evidence type="ECO:0008006" key="9">
    <source>
        <dbReference type="Google" id="ProtNLM"/>
    </source>
</evidence>
<feature type="transmembrane region" description="Helical" evidence="6">
    <location>
        <begin position="37"/>
        <end position="60"/>
    </location>
</feature>
<keyword evidence="3 6" id="KW-0812">Transmembrane</keyword>
<dbReference type="RefSeq" id="WP_140743672.1">
    <property type="nucleotide sequence ID" value="NZ_RCZM01000007.1"/>
</dbReference>
<feature type="transmembrane region" description="Helical" evidence="6">
    <location>
        <begin position="320"/>
        <end position="341"/>
    </location>
</feature>
<comment type="subcellular location">
    <subcellularLocation>
        <location evidence="1">Membrane</location>
        <topology evidence="1">Multi-pass membrane protein</topology>
    </subcellularLocation>
</comment>
<keyword evidence="4 6" id="KW-1133">Transmembrane helix</keyword>
<feature type="transmembrane region" description="Helical" evidence="6">
    <location>
        <begin position="271"/>
        <end position="299"/>
    </location>
</feature>
<dbReference type="EMBL" id="RCZM01000007">
    <property type="protein sequence ID" value="TPG13426.1"/>
    <property type="molecule type" value="Genomic_DNA"/>
</dbReference>
<evidence type="ECO:0000256" key="4">
    <source>
        <dbReference type="ARBA" id="ARBA00022989"/>
    </source>
</evidence>
<feature type="transmembrane region" description="Helical" evidence="6">
    <location>
        <begin position="112"/>
        <end position="129"/>
    </location>
</feature>
<keyword evidence="8" id="KW-1185">Reference proteome</keyword>
<feature type="transmembrane region" description="Helical" evidence="6">
    <location>
        <begin position="224"/>
        <end position="251"/>
    </location>
</feature>
<dbReference type="GO" id="GO:0005384">
    <property type="term" value="F:manganese ion transmembrane transporter activity"/>
    <property type="evidence" value="ECO:0007669"/>
    <property type="project" value="TreeGrafter"/>
</dbReference>
<protein>
    <recommendedName>
        <fullName evidence="9">Mn2+/Fe2+ NRAMP family transporter</fullName>
    </recommendedName>
</protein>
<dbReference type="NCBIfam" id="NF037982">
    <property type="entry name" value="Nramp_1"/>
    <property type="match status" value="1"/>
</dbReference>
<dbReference type="GO" id="GO:0015086">
    <property type="term" value="F:cadmium ion transmembrane transporter activity"/>
    <property type="evidence" value="ECO:0007669"/>
    <property type="project" value="TreeGrafter"/>
</dbReference>
<sequence length="409" mass="43269">MKKVFAVALGILTAIGGFVDIGDLITNALVGSRFGLSLVWVVVVGVVGICVFAEMSGRVAAVSGRGTFDLIRERLGPRVGLTNLVASMLVTFLTLAAEIGGVALALELATSVNRFLWMPVAGAAVWLVLWRVKFAILENAFGLAGLSLIVFAVAVWKLGPDWASLAQHAINPTVPPNESYTVYFYYAIALFGAAMTPYEVFFFSSGGVEEKWTPKDLGTMRANVFIGFPLGGILSVAIAACTALVFLPHGISVDTLGQTGLPVVLGVGKIGLAFLLIGFFAATFGAACETGLSVGYSVAQYLGWQWGKYVEPLRAARFHTVLLLSCIGGVALLLTTVDPIMLTEYSVVFSAIALPLTYFPILVVANDRTYMGKHTNGRLANSLGMLYMVLVTVASVAAIPLMVLTKAGQ</sequence>
<dbReference type="AlphaFoldDB" id="A0A502CNQ4"/>
<accession>A0A502CNQ4</accession>
<gene>
    <name evidence="7" type="ORF">EAH86_19055</name>
</gene>
<name>A0A502CNQ4_9MICO</name>